<proteinExistence type="predicted"/>
<evidence type="ECO:0000256" key="1">
    <source>
        <dbReference type="SAM" id="MobiDB-lite"/>
    </source>
</evidence>
<keyword evidence="3" id="KW-1185">Reference proteome</keyword>
<dbReference type="AlphaFoldDB" id="A0AAN6QAL2"/>
<sequence>MHGYVEKFMPVVALLPPNATVLYSLECLPNKIQQAADSTFERPSDQEQQSRRQELSLPTTRPPAKQAMGMNNGRCPAPPIGSGGQRMPGIPETDRLHAYPLRPPTQSRRKSPIRQPINLAAIGNDELLREVKILTPQGVWVSFPNALISPKWSESMITSEMAELVGREILALPPALSRRCWSSRGPIPVTRAVNALLFEVKVRTLKPVMASMLPIWETEIEGPLGLNLILGRPFIQQYFGHDWPLSDCLQAGGNAITFEVTAPDDVPMVGVYGANLPRATDVFGNYPPTTNPFTANVPVPGPSTAQSPGARSPVVDYDMVNHWLANTQHFSP</sequence>
<feature type="region of interest" description="Disordered" evidence="1">
    <location>
        <begin position="37"/>
        <end position="88"/>
    </location>
</feature>
<accession>A0AAN6QAL2</accession>
<protein>
    <submittedName>
        <fullName evidence="2">Uncharacterized protein</fullName>
    </submittedName>
</protein>
<gene>
    <name evidence="2" type="ORF">N658DRAFT_112560</name>
</gene>
<name>A0AAN6QAL2_9PEZI</name>
<evidence type="ECO:0000313" key="2">
    <source>
        <dbReference type="EMBL" id="KAK4105244.1"/>
    </source>
</evidence>
<evidence type="ECO:0000313" key="3">
    <source>
        <dbReference type="Proteomes" id="UP001305647"/>
    </source>
</evidence>
<reference evidence="2" key="1">
    <citation type="journal article" date="2023" name="Mol. Phylogenet. Evol.">
        <title>Genome-scale phylogeny and comparative genomics of the fungal order Sordariales.</title>
        <authorList>
            <person name="Hensen N."/>
            <person name="Bonometti L."/>
            <person name="Westerberg I."/>
            <person name="Brannstrom I.O."/>
            <person name="Guillou S."/>
            <person name="Cros-Aarteil S."/>
            <person name="Calhoun S."/>
            <person name="Haridas S."/>
            <person name="Kuo A."/>
            <person name="Mondo S."/>
            <person name="Pangilinan J."/>
            <person name="Riley R."/>
            <person name="LaButti K."/>
            <person name="Andreopoulos B."/>
            <person name="Lipzen A."/>
            <person name="Chen C."/>
            <person name="Yan M."/>
            <person name="Daum C."/>
            <person name="Ng V."/>
            <person name="Clum A."/>
            <person name="Steindorff A."/>
            <person name="Ohm R.A."/>
            <person name="Martin F."/>
            <person name="Silar P."/>
            <person name="Natvig D.O."/>
            <person name="Lalanne C."/>
            <person name="Gautier V."/>
            <person name="Ament-Velasquez S.L."/>
            <person name="Kruys A."/>
            <person name="Hutchinson M.I."/>
            <person name="Powell A.J."/>
            <person name="Barry K."/>
            <person name="Miller A.N."/>
            <person name="Grigoriev I.V."/>
            <person name="Debuchy R."/>
            <person name="Gladieux P."/>
            <person name="Hiltunen Thoren M."/>
            <person name="Johannesson H."/>
        </authorList>
    </citation>
    <scope>NUCLEOTIDE SEQUENCE</scope>
    <source>
        <strain evidence="2">CBS 757.83</strain>
    </source>
</reference>
<organism evidence="2 3">
    <name type="scientific">Parathielavia hyrcaniae</name>
    <dbReference type="NCBI Taxonomy" id="113614"/>
    <lineage>
        <taxon>Eukaryota</taxon>
        <taxon>Fungi</taxon>
        <taxon>Dikarya</taxon>
        <taxon>Ascomycota</taxon>
        <taxon>Pezizomycotina</taxon>
        <taxon>Sordariomycetes</taxon>
        <taxon>Sordariomycetidae</taxon>
        <taxon>Sordariales</taxon>
        <taxon>Chaetomiaceae</taxon>
        <taxon>Parathielavia</taxon>
    </lineage>
</organism>
<feature type="compositionally biased region" description="Basic and acidic residues" evidence="1">
    <location>
        <begin position="39"/>
        <end position="54"/>
    </location>
</feature>
<dbReference type="EMBL" id="MU863625">
    <property type="protein sequence ID" value="KAK4105244.1"/>
    <property type="molecule type" value="Genomic_DNA"/>
</dbReference>
<dbReference type="Proteomes" id="UP001305647">
    <property type="component" value="Unassembled WGS sequence"/>
</dbReference>
<comment type="caution">
    <text evidence="2">The sequence shown here is derived from an EMBL/GenBank/DDBJ whole genome shotgun (WGS) entry which is preliminary data.</text>
</comment>
<reference evidence="2" key="2">
    <citation type="submission" date="2023-05" db="EMBL/GenBank/DDBJ databases">
        <authorList>
            <consortium name="Lawrence Berkeley National Laboratory"/>
            <person name="Steindorff A."/>
            <person name="Hensen N."/>
            <person name="Bonometti L."/>
            <person name="Westerberg I."/>
            <person name="Brannstrom I.O."/>
            <person name="Guillou S."/>
            <person name="Cros-Aarteil S."/>
            <person name="Calhoun S."/>
            <person name="Haridas S."/>
            <person name="Kuo A."/>
            <person name="Mondo S."/>
            <person name="Pangilinan J."/>
            <person name="Riley R."/>
            <person name="Labutti K."/>
            <person name="Andreopoulos B."/>
            <person name="Lipzen A."/>
            <person name="Chen C."/>
            <person name="Yanf M."/>
            <person name="Daum C."/>
            <person name="Ng V."/>
            <person name="Clum A."/>
            <person name="Ohm R."/>
            <person name="Martin F."/>
            <person name="Silar P."/>
            <person name="Natvig D."/>
            <person name="Lalanne C."/>
            <person name="Gautier V."/>
            <person name="Ament-Velasquez S.L."/>
            <person name="Kruys A."/>
            <person name="Hutchinson M.I."/>
            <person name="Powell A.J."/>
            <person name="Barry K."/>
            <person name="Miller A.N."/>
            <person name="Grigoriev I.V."/>
            <person name="Debuchy R."/>
            <person name="Gladieux P."/>
            <person name="Thoren M.H."/>
            <person name="Johannesson H."/>
        </authorList>
    </citation>
    <scope>NUCLEOTIDE SEQUENCE</scope>
    <source>
        <strain evidence="2">CBS 757.83</strain>
    </source>
</reference>